<dbReference type="Proteomes" id="UP001157439">
    <property type="component" value="Unassembled WGS sequence"/>
</dbReference>
<dbReference type="CDD" id="cd07389">
    <property type="entry name" value="MPP_PhoD"/>
    <property type="match status" value="1"/>
</dbReference>
<dbReference type="InterPro" id="IPR038607">
    <property type="entry name" value="PhoD-like_sf"/>
</dbReference>
<evidence type="ECO:0000313" key="2">
    <source>
        <dbReference type="EMBL" id="GLS83000.1"/>
    </source>
</evidence>
<sequence length="640" mass="72437">MDEEQYKSLPLVLAGPILRRMTSKRLTFWMALSQRPKVALSLLPSGSTEVDLGDIEQHCCWLTGSDNLHYLLVDLPLKQELPLNTWIGYQFHLTPKGSSQALDYRQWAPYICYPNRDSPGFIIKPKVDNILHGSCRKPHHESADGLVRADNWLAQLPEQEWPSLLLLSGDQIYADDVATPMLVAIHQAIAQLELPEEPFCESVVALSSRLHTSEPYYQNRQSLLPQLSSASGPLKTLFKGVRKPIFTSSSAHNHLVSLAEVLVMYLLVWSPALWSNIKPVELAGLSPKQLLEYQQQQQMLDQFRRGLDKVQRLLANVPTAMIFDDHDVTDDWNLSAAWEQASYSHPFSKRIIGNALVAYAINQGWGNAPEVFKEVLSPLQSALLTPGSDAHQQLIERLFRFRHWHFQWDLEPALVVLDTRTNRWRSERKLAAPSGLMDWESLTELQLTLMGKESVIMVSPAPVFGVKLIEIIQSLFTKLGQPLVIDAENWMAHSGSANTMLNMFSHPKTPQHFTILSGDVHYSFVFKVTLRGQSGGPDIWQITSSGIKNTFPKTLLDILDRLNRWLYAPQSPLNWFNKRRRMKVTPHKPADAAKGERLLNASGIGLVSFDEQGRPSKITQLCSNGQEVQFQALDEQSHWD</sequence>
<evidence type="ECO:0000313" key="3">
    <source>
        <dbReference type="Proteomes" id="UP001157439"/>
    </source>
</evidence>
<dbReference type="EMBL" id="BSPO01000002">
    <property type="protein sequence ID" value="GLS83000.1"/>
    <property type="molecule type" value="Genomic_DNA"/>
</dbReference>
<dbReference type="SUPFAM" id="SSF56300">
    <property type="entry name" value="Metallo-dependent phosphatases"/>
    <property type="match status" value="1"/>
</dbReference>
<accession>A0AA37WXT8</accession>
<dbReference type="PANTHER" id="PTHR37031">
    <property type="entry name" value="METALLOPHOSPHATASE BINDING DOMAIN PROTEIN"/>
    <property type="match status" value="1"/>
</dbReference>
<dbReference type="RefSeq" id="WP_095497428.1">
    <property type="nucleotide sequence ID" value="NZ_BSPO01000002.1"/>
</dbReference>
<feature type="domain" description="PhoD-like phosphatase metallophosphatase" evidence="1">
    <location>
        <begin position="309"/>
        <end position="582"/>
    </location>
</feature>
<dbReference type="Gene3D" id="3.60.21.70">
    <property type="entry name" value="PhoD-like phosphatase"/>
    <property type="match status" value="1"/>
</dbReference>
<dbReference type="PANTHER" id="PTHR37031:SF2">
    <property type="entry name" value="PHOD-LIKE PHOSPHATASE METALLOPHOSPHATASE DOMAIN-CONTAINING PROTEIN"/>
    <property type="match status" value="1"/>
</dbReference>
<proteinExistence type="predicted"/>
<dbReference type="InterPro" id="IPR018946">
    <property type="entry name" value="PhoD-like_MPP"/>
</dbReference>
<protein>
    <recommendedName>
        <fullName evidence="1">PhoD-like phosphatase metallophosphatase domain-containing protein</fullName>
    </recommendedName>
</protein>
<name>A0AA37WXT8_9GAMM</name>
<reference evidence="2 3" key="1">
    <citation type="journal article" date="2014" name="Int. J. Syst. Evol. Microbiol.">
        <title>Complete genome sequence of Corynebacterium casei LMG S-19264T (=DSM 44701T), isolated from a smear-ripened cheese.</title>
        <authorList>
            <consortium name="US DOE Joint Genome Institute (JGI-PGF)"/>
            <person name="Walter F."/>
            <person name="Albersmeier A."/>
            <person name="Kalinowski J."/>
            <person name="Ruckert C."/>
        </authorList>
    </citation>
    <scope>NUCLEOTIDE SEQUENCE [LARGE SCALE GENOMIC DNA]</scope>
    <source>
        <strain evidence="2 3">NBRC 112785</strain>
    </source>
</reference>
<dbReference type="Pfam" id="PF09423">
    <property type="entry name" value="PhoD"/>
    <property type="match status" value="1"/>
</dbReference>
<gene>
    <name evidence="2" type="ORF">GCM10007894_09770</name>
</gene>
<keyword evidence="3" id="KW-1185">Reference proteome</keyword>
<comment type="caution">
    <text evidence="2">The sequence shown here is derived from an EMBL/GenBank/DDBJ whole genome shotgun (WGS) entry which is preliminary data.</text>
</comment>
<organism evidence="2 3">
    <name type="scientific">Paraferrimonas haliotis</name>
    <dbReference type="NCBI Taxonomy" id="2013866"/>
    <lineage>
        <taxon>Bacteria</taxon>
        <taxon>Pseudomonadati</taxon>
        <taxon>Pseudomonadota</taxon>
        <taxon>Gammaproteobacteria</taxon>
        <taxon>Alteromonadales</taxon>
        <taxon>Ferrimonadaceae</taxon>
        <taxon>Paraferrimonas</taxon>
    </lineage>
</organism>
<dbReference type="InterPro" id="IPR029052">
    <property type="entry name" value="Metallo-depent_PP-like"/>
</dbReference>
<evidence type="ECO:0000259" key="1">
    <source>
        <dbReference type="Pfam" id="PF09423"/>
    </source>
</evidence>
<dbReference type="AlphaFoldDB" id="A0AA37WXT8"/>